<accession>A0A2T7DSH3</accession>
<dbReference type="AlphaFoldDB" id="A0A2T7DSH3"/>
<dbReference type="Proteomes" id="UP000244336">
    <property type="component" value="Chromosome 5"/>
</dbReference>
<dbReference type="EMBL" id="CM009753">
    <property type="protein sequence ID" value="PUZ58526.1"/>
    <property type="molecule type" value="Genomic_DNA"/>
</dbReference>
<evidence type="ECO:0000313" key="2">
    <source>
        <dbReference type="Proteomes" id="UP000244336"/>
    </source>
</evidence>
<reference evidence="1 2" key="1">
    <citation type="submission" date="2018-04" db="EMBL/GenBank/DDBJ databases">
        <title>WGS assembly of Panicum hallii var. hallii HAL2.</title>
        <authorList>
            <person name="Lovell J."/>
            <person name="Jenkins J."/>
            <person name="Lowry D."/>
            <person name="Mamidi S."/>
            <person name="Sreedasyam A."/>
            <person name="Weng X."/>
            <person name="Barry K."/>
            <person name="Bonette J."/>
            <person name="Campitelli B."/>
            <person name="Daum C."/>
            <person name="Gordon S."/>
            <person name="Gould B."/>
            <person name="Lipzen A."/>
            <person name="MacQueen A."/>
            <person name="Palacio-Mejia J."/>
            <person name="Plott C."/>
            <person name="Shakirov E."/>
            <person name="Shu S."/>
            <person name="Yoshinaga Y."/>
            <person name="Zane M."/>
            <person name="Rokhsar D."/>
            <person name="Grimwood J."/>
            <person name="Schmutz J."/>
            <person name="Juenger T."/>
        </authorList>
    </citation>
    <scope>NUCLEOTIDE SEQUENCE [LARGE SCALE GENOMIC DNA]</scope>
    <source>
        <strain evidence="2">cv. HAL2</strain>
    </source>
</reference>
<keyword evidence="2" id="KW-1185">Reference proteome</keyword>
<organism evidence="1 2">
    <name type="scientific">Panicum hallii var. hallii</name>
    <dbReference type="NCBI Taxonomy" id="1504633"/>
    <lineage>
        <taxon>Eukaryota</taxon>
        <taxon>Viridiplantae</taxon>
        <taxon>Streptophyta</taxon>
        <taxon>Embryophyta</taxon>
        <taxon>Tracheophyta</taxon>
        <taxon>Spermatophyta</taxon>
        <taxon>Magnoliopsida</taxon>
        <taxon>Liliopsida</taxon>
        <taxon>Poales</taxon>
        <taxon>Poaceae</taxon>
        <taxon>PACMAD clade</taxon>
        <taxon>Panicoideae</taxon>
        <taxon>Panicodae</taxon>
        <taxon>Paniceae</taxon>
        <taxon>Panicinae</taxon>
        <taxon>Panicum</taxon>
        <taxon>Panicum sect. Panicum</taxon>
    </lineage>
</organism>
<name>A0A2T7DSH3_9POAL</name>
<evidence type="ECO:0000313" key="1">
    <source>
        <dbReference type="EMBL" id="PUZ58526.1"/>
    </source>
</evidence>
<gene>
    <name evidence="1" type="ORF">GQ55_5G516100</name>
</gene>
<dbReference type="Gramene" id="PUZ58526">
    <property type="protein sequence ID" value="PUZ58526"/>
    <property type="gene ID" value="GQ55_5G516100"/>
</dbReference>
<protein>
    <submittedName>
        <fullName evidence="1">Uncharacterized protein</fullName>
    </submittedName>
</protein>
<proteinExistence type="predicted"/>
<sequence>MAIRFRLFRSCNSSSINKRAIYRKVVSLQCKLQLRAYSFYWILQPLLLRSIWRELNCL</sequence>